<comment type="caution">
    <text evidence="3">The sequence shown here is derived from an EMBL/GenBank/DDBJ whole genome shotgun (WGS) entry which is preliminary data.</text>
</comment>
<dbReference type="InterPro" id="IPR010730">
    <property type="entry name" value="HET"/>
</dbReference>
<sequence length="576" mass="64862">MDQDSRDKNIPPNDPKNPRWLLDLHNWKFERYIDIASTVETEGYGIVSYTWGYIADFSRPQPDHELPIGLPWDVPTTTGFDLDRAKEVMATIGTRYIWWDWMCVPQETLNGQRTITSHLRNAKREEIGKQLNIYRDAKKSIVWLHSTYWNLQTPLKTLLLAGSKEGVPLPTDPEAYLDEIVQLLARIRTREEGERWLVSGWTLQEGVLLPETVLVDGAGNTLQDDTFQHNGGRASVIDLTASTTALAIGVAKSFVSQADGQEQQNKVGRLIDESLEMANKFRQTLRIMVASGLVAYSKASPLYILNGKRNREFGMAQDSCWALIGAMELEGVPVKYELPMDDIKMIFLTALFEKYQWTMLLLPQPLFPVFREWWWTGFRWTDIVDGLMIPVGLFVDTQIGSGSQSQLPRVSLDSTMTVIVQPPNQSQTFCVLKNLDIKWYLHYVQTETGVEIRSLAPKTNPTPHISDAVFLKLEDLGKNDNAPSISSGMRCVAIMEFWTPQDNIPVGVFGGIVDLWAADGNAVEVPSLKLYPTAQNTDSGPTNTKSRFRHERDAAGQECGQEALLITLRQSGQPVS</sequence>
<dbReference type="STRING" id="1432307.W9C7D7"/>
<dbReference type="EMBL" id="AYSA01000470">
    <property type="protein sequence ID" value="ESZ91673.1"/>
    <property type="molecule type" value="Genomic_DNA"/>
</dbReference>
<dbReference type="Pfam" id="PF06985">
    <property type="entry name" value="HET"/>
    <property type="match status" value="1"/>
</dbReference>
<feature type="compositionally biased region" description="Polar residues" evidence="1">
    <location>
        <begin position="533"/>
        <end position="545"/>
    </location>
</feature>
<keyword evidence="4" id="KW-1185">Reference proteome</keyword>
<dbReference type="AlphaFoldDB" id="W9C7D7"/>
<dbReference type="HOGENOM" id="CLU_038481_0_0_1"/>
<evidence type="ECO:0000313" key="3">
    <source>
        <dbReference type="EMBL" id="ESZ91673.1"/>
    </source>
</evidence>
<name>W9C7D7_SCLBF</name>
<evidence type="ECO:0000259" key="2">
    <source>
        <dbReference type="Pfam" id="PF06985"/>
    </source>
</evidence>
<dbReference type="OrthoDB" id="3460844at2759"/>
<protein>
    <recommendedName>
        <fullName evidence="2">Heterokaryon incompatibility domain-containing protein</fullName>
    </recommendedName>
</protein>
<reference evidence="3 4" key="1">
    <citation type="journal article" date="2014" name="Genome Announc.">
        <title>Draft genome sequence of Sclerotinia borealis, a psychrophilic plant pathogenic fungus.</title>
        <authorList>
            <person name="Mardanov A.V."/>
            <person name="Beletsky A.V."/>
            <person name="Kadnikov V.V."/>
            <person name="Ignatov A.N."/>
            <person name="Ravin N.V."/>
        </authorList>
    </citation>
    <scope>NUCLEOTIDE SEQUENCE [LARGE SCALE GENOMIC DNA]</scope>
    <source>
        <strain evidence="4">F-4157</strain>
    </source>
</reference>
<evidence type="ECO:0000256" key="1">
    <source>
        <dbReference type="SAM" id="MobiDB-lite"/>
    </source>
</evidence>
<dbReference type="Proteomes" id="UP000019487">
    <property type="component" value="Unassembled WGS sequence"/>
</dbReference>
<feature type="region of interest" description="Disordered" evidence="1">
    <location>
        <begin position="533"/>
        <end position="554"/>
    </location>
</feature>
<proteinExistence type="predicted"/>
<accession>W9C7D7</accession>
<organism evidence="3 4">
    <name type="scientific">Sclerotinia borealis (strain F-4128)</name>
    <dbReference type="NCBI Taxonomy" id="1432307"/>
    <lineage>
        <taxon>Eukaryota</taxon>
        <taxon>Fungi</taxon>
        <taxon>Dikarya</taxon>
        <taxon>Ascomycota</taxon>
        <taxon>Pezizomycotina</taxon>
        <taxon>Leotiomycetes</taxon>
        <taxon>Helotiales</taxon>
        <taxon>Sclerotiniaceae</taxon>
        <taxon>Sclerotinia</taxon>
    </lineage>
</organism>
<gene>
    <name evidence="3" type="ORF">SBOR_7930</name>
</gene>
<feature type="domain" description="Heterokaryon incompatibility" evidence="2">
    <location>
        <begin position="44"/>
        <end position="205"/>
    </location>
</feature>
<evidence type="ECO:0000313" key="4">
    <source>
        <dbReference type="Proteomes" id="UP000019487"/>
    </source>
</evidence>